<accession>A0A1S4D446</accession>
<feature type="compositionally biased region" description="Acidic residues" evidence="1">
    <location>
        <begin position="65"/>
        <end position="75"/>
    </location>
</feature>
<dbReference type="KEGG" id="nta:107825745"/>
<gene>
    <name evidence="4 5 6" type="primary">LOC107825745</name>
</gene>
<protein>
    <submittedName>
        <fullName evidence="4 5">Uncharacterized protein isoform X1</fullName>
    </submittedName>
</protein>
<sequence>MASFSRFLYQNLFLSLTTAFASVSTYLSPLFSFITTFFRRLRRGNPSLNKNSGFKEEYQKEADFSEAEQQLDSESEAFKDASEFPDSENNGEVQKTELSFTFRFPTYEEFCKSRGEKGEFLSSKWMPSTCNHKSLTETEVVETEDLKEVHSKSESFNEEEKGNSGNLTCDEEEMQKSEGLNSVKGESNISDEFLFESEKDSLTDSDTVSVGFEHIRYLMNKLVDQYSDGFLTGEDFGGEFEHNEKLSDFEMSEENQESEDSDSDIMEELRKLEHDQAQQFLSEDDFQETVKLRNEDANKLETLWEHQELIEQLKMELRKVRDMGLPTILEESGSLKMEDLQPWKIEEKFQREDCMSELHKFYKSYRERMRKFDILTYQKMYAIGYLQKDPINDPFQHISSQRCSGPKLKSLISQNIRLLKHKRHDNIDPMVKFIKVLQSDLEVIYVAQMCLSWEFLHWQYGKALSLWDSDPRGVRTYNEVAGEFQQFQVLLQRFIENEPFQGPRVQYYIKSRYDLRNLLQVPVIREVDGAEDRMKDKNKARAGEKADYFITSDMLVEILEESIRIFWQFVRADRNCSNMMVKGQNRKRQGLQAPEDLELLMDVKKSLEKKEKKLKHALRGECCILRRFRKHKEEDDSDHVLYFFSQVDMKLVARVLNMSRLTTNQLVWCHNKLKKISFVHRKIHVDPSFLLFPC</sequence>
<dbReference type="OrthoDB" id="772197at2759"/>
<dbReference type="RefSeq" id="XP_016508137.1">
    <property type="nucleotide sequence ID" value="XM_016652651.1"/>
</dbReference>
<name>A0A1S4D446_TOBAC</name>
<reference evidence="4 5" key="2">
    <citation type="submission" date="2025-04" db="UniProtKB">
        <authorList>
            <consortium name="RefSeq"/>
        </authorList>
    </citation>
    <scope>IDENTIFICATION</scope>
</reference>
<dbReference type="STRING" id="4097.A0A1S4D446"/>
<dbReference type="Pfam" id="PF07891">
    <property type="entry name" value="DUF1666"/>
    <property type="match status" value="1"/>
</dbReference>
<evidence type="ECO:0000313" key="6">
    <source>
        <dbReference type="RefSeq" id="XP_016508138.1"/>
    </source>
</evidence>
<keyword evidence="2" id="KW-0812">Transmembrane</keyword>
<feature type="region of interest" description="Disordered" evidence="1">
    <location>
        <begin position="65"/>
        <end position="93"/>
    </location>
</feature>
<evidence type="ECO:0000256" key="2">
    <source>
        <dbReference type="SAM" id="Phobius"/>
    </source>
</evidence>
<evidence type="ECO:0000313" key="3">
    <source>
        <dbReference type="Proteomes" id="UP000790787"/>
    </source>
</evidence>
<dbReference type="RefSeq" id="XP_016508138.1">
    <property type="nucleotide sequence ID" value="XM_016652652.1"/>
</dbReference>
<proteinExistence type="predicted"/>
<feature type="transmembrane region" description="Helical" evidence="2">
    <location>
        <begin position="12"/>
        <end position="38"/>
    </location>
</feature>
<keyword evidence="3" id="KW-1185">Reference proteome</keyword>
<dbReference type="GeneID" id="107825745"/>
<organism evidence="4">
    <name type="scientific">Nicotiana tabacum</name>
    <name type="common">Common tobacco</name>
    <dbReference type="NCBI Taxonomy" id="4097"/>
    <lineage>
        <taxon>Eukaryota</taxon>
        <taxon>Viridiplantae</taxon>
        <taxon>Streptophyta</taxon>
        <taxon>Embryophyta</taxon>
        <taxon>Tracheophyta</taxon>
        <taxon>Spermatophyta</taxon>
        <taxon>Magnoliopsida</taxon>
        <taxon>eudicotyledons</taxon>
        <taxon>Gunneridae</taxon>
        <taxon>Pentapetalae</taxon>
        <taxon>asterids</taxon>
        <taxon>lamiids</taxon>
        <taxon>Solanales</taxon>
        <taxon>Solanaceae</taxon>
        <taxon>Nicotianoideae</taxon>
        <taxon>Nicotianeae</taxon>
        <taxon>Nicotiana</taxon>
    </lineage>
</organism>
<evidence type="ECO:0000313" key="5">
    <source>
        <dbReference type="RefSeq" id="XP_016508137.1"/>
    </source>
</evidence>
<feature type="region of interest" description="Disordered" evidence="1">
    <location>
        <begin position="144"/>
        <end position="183"/>
    </location>
</feature>
<dbReference type="PaxDb" id="4097-A0A1S4D446"/>
<dbReference type="InterPro" id="IPR012870">
    <property type="entry name" value="DUF1666"/>
</dbReference>
<dbReference type="AlphaFoldDB" id="A0A1S4D446"/>
<evidence type="ECO:0000256" key="1">
    <source>
        <dbReference type="SAM" id="MobiDB-lite"/>
    </source>
</evidence>
<dbReference type="PANTHER" id="PTHR46741">
    <property type="entry name" value="OS09G0413600 PROTEIN"/>
    <property type="match status" value="1"/>
</dbReference>
<keyword evidence="2" id="KW-0472">Membrane</keyword>
<feature type="compositionally biased region" description="Basic and acidic residues" evidence="1">
    <location>
        <begin position="144"/>
        <end position="162"/>
    </location>
</feature>
<evidence type="ECO:0000313" key="4">
    <source>
        <dbReference type="RefSeq" id="XP_016508136.1"/>
    </source>
</evidence>
<dbReference type="PANTHER" id="PTHR46741:SF8">
    <property type="entry name" value="RIBOSOMAL PROTEIN L34AE"/>
    <property type="match status" value="1"/>
</dbReference>
<dbReference type="Proteomes" id="UP000790787">
    <property type="component" value="Chromosome 3"/>
</dbReference>
<keyword evidence="2" id="KW-1133">Transmembrane helix</keyword>
<reference key="1">
    <citation type="journal article" date="2014" name="Nat. Commun.">
        <title>The tobacco genome sequence and its comparison with those of tomato and potato.</title>
        <authorList>
            <person name="Sierro N."/>
            <person name="Battey J.N."/>
            <person name="Ouadi S."/>
            <person name="Bakaher N."/>
            <person name="Bovet L."/>
            <person name="Willig A."/>
            <person name="Goepfert S."/>
            <person name="Peitsch M.C."/>
            <person name="Ivanov N.V."/>
        </authorList>
    </citation>
    <scope>NUCLEOTIDE SEQUENCE [LARGE SCALE GENOMIC DNA]</scope>
    <source>
        <strain>cv. TN90</strain>
    </source>
</reference>
<dbReference type="RefSeq" id="XP_016508136.1">
    <property type="nucleotide sequence ID" value="XM_016652650.1"/>
</dbReference>